<evidence type="ECO:0000256" key="4">
    <source>
        <dbReference type="ARBA" id="ARBA00023204"/>
    </source>
</evidence>
<dbReference type="GO" id="GO:0006298">
    <property type="term" value="P:mismatch repair"/>
    <property type="evidence" value="ECO:0007669"/>
    <property type="project" value="InterPro"/>
</dbReference>
<dbReference type="PIRSF" id="PIRSF037677">
    <property type="entry name" value="DNA_mis_repair_Msh6"/>
    <property type="match status" value="1"/>
</dbReference>
<evidence type="ECO:0000259" key="6">
    <source>
        <dbReference type="PROSITE" id="PS00486"/>
    </source>
</evidence>
<proteinExistence type="predicted"/>
<evidence type="ECO:0000256" key="1">
    <source>
        <dbReference type="ARBA" id="ARBA00022741"/>
    </source>
</evidence>
<dbReference type="GO" id="GO:0006312">
    <property type="term" value="P:mitotic recombination"/>
    <property type="evidence" value="ECO:0007669"/>
    <property type="project" value="TreeGrafter"/>
</dbReference>
<dbReference type="GO" id="GO:0030983">
    <property type="term" value="F:mismatched DNA binding"/>
    <property type="evidence" value="ECO:0007669"/>
    <property type="project" value="InterPro"/>
</dbReference>
<keyword evidence="4" id="KW-0227">DNA damage</keyword>
<dbReference type="EMBL" id="GDKF01001717">
    <property type="protein sequence ID" value="JAT76905.1"/>
    <property type="molecule type" value="Transcribed_RNA"/>
</dbReference>
<dbReference type="SUPFAM" id="SSF48334">
    <property type="entry name" value="DNA repair protein MutS, domain III"/>
    <property type="match status" value="1"/>
</dbReference>
<dbReference type="InterPro" id="IPR017261">
    <property type="entry name" value="DNA_mismatch_repair_MutS/MSH"/>
</dbReference>
<keyword evidence="1" id="KW-0547">Nucleotide-binding</keyword>
<feature type="region of interest" description="Disordered" evidence="5">
    <location>
        <begin position="133"/>
        <end position="153"/>
    </location>
</feature>
<keyword evidence="2" id="KW-0067">ATP-binding</keyword>
<dbReference type="GO" id="GO:0005524">
    <property type="term" value="F:ATP binding"/>
    <property type="evidence" value="ECO:0007669"/>
    <property type="project" value="UniProtKB-KW"/>
</dbReference>
<dbReference type="Pfam" id="PF05192">
    <property type="entry name" value="MutS_III"/>
    <property type="match status" value="1"/>
</dbReference>
<dbReference type="SUPFAM" id="SSF52540">
    <property type="entry name" value="P-loop containing nucleoside triphosphate hydrolases"/>
    <property type="match status" value="1"/>
</dbReference>
<dbReference type="AlphaFoldDB" id="A0A1D2ADA2"/>
<evidence type="ECO:0000256" key="3">
    <source>
        <dbReference type="ARBA" id="ARBA00023125"/>
    </source>
</evidence>
<dbReference type="InterPro" id="IPR007860">
    <property type="entry name" value="DNA_mmatch_repair_MutS_con_dom"/>
</dbReference>
<feature type="non-terminal residue" evidence="7">
    <location>
        <position position="1"/>
    </location>
</feature>
<dbReference type="PROSITE" id="PS00486">
    <property type="entry name" value="DNA_MISMATCH_REPAIR_2"/>
    <property type="match status" value="1"/>
</dbReference>
<dbReference type="PANTHER" id="PTHR11361:SF122">
    <property type="entry name" value="DNA MISMATCH REPAIR PROTEIN MSH3"/>
    <property type="match status" value="1"/>
</dbReference>
<dbReference type="InterPro" id="IPR036678">
    <property type="entry name" value="MutS_con_dom_sf"/>
</dbReference>
<feature type="domain" description="DNA mismatch repair proteins mutS family" evidence="6">
    <location>
        <begin position="660"/>
        <end position="676"/>
    </location>
</feature>
<dbReference type="GO" id="GO:0005634">
    <property type="term" value="C:nucleus"/>
    <property type="evidence" value="ECO:0007669"/>
    <property type="project" value="TreeGrafter"/>
</dbReference>
<evidence type="ECO:0000256" key="2">
    <source>
        <dbReference type="ARBA" id="ARBA00022840"/>
    </source>
</evidence>
<reference evidence="7" key="1">
    <citation type="submission" date="2015-08" db="EMBL/GenBank/DDBJ databases">
        <authorList>
            <person name="Babu N.S."/>
            <person name="Beckwith C.J."/>
            <person name="Beseler K.G."/>
            <person name="Brison A."/>
            <person name="Carone J.V."/>
            <person name="Caskin T.P."/>
            <person name="Diamond M."/>
            <person name="Durham M.E."/>
            <person name="Foxe J.M."/>
            <person name="Go M."/>
            <person name="Henderson B.A."/>
            <person name="Jones I.B."/>
            <person name="McGettigan J.A."/>
            <person name="Micheletti S.J."/>
            <person name="Nasrallah M.E."/>
            <person name="Ortiz D."/>
            <person name="Piller C.R."/>
            <person name="Privatt S.R."/>
            <person name="Schneider S.L."/>
            <person name="Sharp S."/>
            <person name="Smith T.C."/>
            <person name="Stanton J.D."/>
            <person name="Ullery H.E."/>
            <person name="Wilson R.J."/>
            <person name="Serrano M.G."/>
            <person name="Buck G."/>
            <person name="Lee V."/>
            <person name="Wang Y."/>
            <person name="Carvalho R."/>
            <person name="Voegtly L."/>
            <person name="Shi R."/>
            <person name="Duckworth R."/>
            <person name="Johnson A."/>
            <person name="Loviza R."/>
            <person name="Walstead R."/>
            <person name="Shah Z."/>
            <person name="Kiflezghi M."/>
            <person name="Wade K."/>
            <person name="Ball S.L."/>
            <person name="Bradley K.W."/>
            <person name="Asai D.J."/>
            <person name="Bowman C.A."/>
            <person name="Russell D.A."/>
            <person name="Pope W.H."/>
            <person name="Jacobs-Sera D."/>
            <person name="Hendrix R.W."/>
            <person name="Hatfull G.F."/>
        </authorList>
    </citation>
    <scope>NUCLEOTIDE SEQUENCE</scope>
</reference>
<dbReference type="SMART" id="SM00534">
    <property type="entry name" value="MUTSac"/>
    <property type="match status" value="1"/>
</dbReference>
<dbReference type="PANTHER" id="PTHR11361">
    <property type="entry name" value="DNA MISMATCH REPAIR PROTEIN MUTS FAMILY MEMBER"/>
    <property type="match status" value="1"/>
</dbReference>
<dbReference type="Pfam" id="PF05188">
    <property type="entry name" value="MutS_II"/>
    <property type="match status" value="1"/>
</dbReference>
<feature type="compositionally biased region" description="Basic and acidic residues" evidence="5">
    <location>
        <begin position="144"/>
        <end position="153"/>
    </location>
</feature>
<sequence length="810" mass="84338">AGELGESACERPGDAPGQPGGSARFLVCVVEAEGAQGRSGGLEVGMVAVETATGAVLFSQFRDSVLRSELEARLLFVPPSEVLVPSDTSAPTRRLLACLDGGEGPAARVEEVDAGRYAAPGAAGRAVAEFYGEDRGGAGPGEDLDGRADEAHGNEVRESGALDYQSQGNEAQGRAAGALPPLALRALAHALDHLRPFHLEGVLRWGAGFQQLNTQAELALSPNTLRQLDVLVNSSTGQEKGSLLWLLNHTRTAFGARRLRHWVSHPLRIAAAITARLDAVQQLREDDCTHAPLAALPGLLRSLPDLEKGLTRALHGTTAPSECVAVLGALRSLRAALARPAGSQTLCPLLASLLARAGSEAVQAAALEALGPVDEAAAAADDRLGLFRPGRGFAGVDARRGGLAAARQALHDQLPAVRAVLGLRALDYVAITNQSDYLIDVPVELVGRVPKDWERVSSVKKSVRYHPPGVKAAIKALELAQEHLAAACQEAWRDWLRAISVNLPLFRSAADALAELDCLLGLATLAGNSGYVRPDILPASPEGGRLAITACRHPMLDVQLGPDFVPNDVALGSGPGGEPRALVLTGPNMGGKSCYIRSAALVAIMAQLGSFVPAQAASLAPFDAVFTRMGASDNLALGRSTFLEELGEASAILSQATPASLVILDELGRGTSTEDGVALAQATLEHLATRTRCLTLFVTHYPEVPAAAAREEGLRVAVRLGRMAVLERGGTPPSVAFLHRLEPGAATSSFGLNVARMAALPPAVLAAAGARAAHAEGLGTVLKDLLVASERDNEDLGALQQHVRAVLALC</sequence>
<dbReference type="Gene3D" id="1.10.1420.10">
    <property type="match status" value="2"/>
</dbReference>
<name>A0A1D2ADA2_AUXPR</name>
<dbReference type="InterPro" id="IPR007696">
    <property type="entry name" value="DNA_mismatch_repair_MutS_core"/>
</dbReference>
<protein>
    <recommendedName>
        <fullName evidence="6">DNA mismatch repair proteins mutS family domain-containing protein</fullName>
    </recommendedName>
</protein>
<dbReference type="Gene3D" id="3.40.50.300">
    <property type="entry name" value="P-loop containing nucleotide triphosphate hydrolases"/>
    <property type="match status" value="1"/>
</dbReference>
<keyword evidence="4" id="KW-0234">DNA repair</keyword>
<dbReference type="InterPro" id="IPR027417">
    <property type="entry name" value="P-loop_NTPase"/>
</dbReference>
<evidence type="ECO:0000256" key="5">
    <source>
        <dbReference type="SAM" id="MobiDB-lite"/>
    </source>
</evidence>
<keyword evidence="3" id="KW-0238">DNA-binding</keyword>
<dbReference type="InterPro" id="IPR045076">
    <property type="entry name" value="MutS"/>
</dbReference>
<dbReference type="InterPro" id="IPR036187">
    <property type="entry name" value="DNA_mismatch_repair_MutS_sf"/>
</dbReference>
<dbReference type="SMART" id="SM00533">
    <property type="entry name" value="MUTSd"/>
    <property type="match status" value="1"/>
</dbReference>
<dbReference type="InterPro" id="IPR000432">
    <property type="entry name" value="DNA_mismatch_repair_MutS_C"/>
</dbReference>
<evidence type="ECO:0000313" key="7">
    <source>
        <dbReference type="EMBL" id="JAT76905.1"/>
    </source>
</evidence>
<organism evidence="7">
    <name type="scientific">Auxenochlorella protothecoides</name>
    <name type="common">Green microalga</name>
    <name type="synonym">Chlorella protothecoides</name>
    <dbReference type="NCBI Taxonomy" id="3075"/>
    <lineage>
        <taxon>Eukaryota</taxon>
        <taxon>Viridiplantae</taxon>
        <taxon>Chlorophyta</taxon>
        <taxon>core chlorophytes</taxon>
        <taxon>Trebouxiophyceae</taxon>
        <taxon>Chlorellales</taxon>
        <taxon>Chlorellaceae</taxon>
        <taxon>Auxenochlorella</taxon>
    </lineage>
</organism>
<dbReference type="GO" id="GO:0140664">
    <property type="term" value="F:ATP-dependent DNA damage sensor activity"/>
    <property type="evidence" value="ECO:0007669"/>
    <property type="project" value="InterPro"/>
</dbReference>
<dbReference type="Gene3D" id="3.30.420.110">
    <property type="entry name" value="MutS, connector domain"/>
    <property type="match status" value="1"/>
</dbReference>
<gene>
    <name evidence="7" type="ORF">g.67967</name>
</gene>
<accession>A0A1D2ADA2</accession>
<dbReference type="Pfam" id="PF00488">
    <property type="entry name" value="MutS_V"/>
    <property type="match status" value="1"/>
</dbReference>